<dbReference type="Proteomes" id="UP001582793">
    <property type="component" value="Unassembled WGS sequence"/>
</dbReference>
<evidence type="ECO:0000313" key="3">
    <source>
        <dbReference type="Proteomes" id="UP001582793"/>
    </source>
</evidence>
<feature type="non-terminal residue" evidence="2">
    <location>
        <position position="87"/>
    </location>
</feature>
<feature type="region of interest" description="Disordered" evidence="1">
    <location>
        <begin position="1"/>
        <end position="87"/>
    </location>
</feature>
<evidence type="ECO:0000256" key="1">
    <source>
        <dbReference type="SAM" id="MobiDB-lite"/>
    </source>
</evidence>
<feature type="compositionally biased region" description="Low complexity" evidence="1">
    <location>
        <begin position="74"/>
        <end position="87"/>
    </location>
</feature>
<gene>
    <name evidence="2" type="ORF">AAFH96_36885</name>
</gene>
<reference evidence="2 3" key="1">
    <citation type="submission" date="2024-04" db="EMBL/GenBank/DDBJ databases">
        <title>Polymorphospora sp. isolated from Baiyangdian Lake in Xiong'an New Area.</title>
        <authorList>
            <person name="Zhang X."/>
            <person name="Liu J."/>
        </authorList>
    </citation>
    <scope>NUCLEOTIDE SEQUENCE [LARGE SCALE GENOMIC DNA]</scope>
    <source>
        <strain evidence="2 3">2-325</strain>
    </source>
</reference>
<name>A0ABV5D3G8_9ACTN</name>
<feature type="compositionally biased region" description="Polar residues" evidence="1">
    <location>
        <begin position="1"/>
        <end position="16"/>
    </location>
</feature>
<proteinExistence type="predicted"/>
<accession>A0ABV5D3G8</accession>
<keyword evidence="3" id="KW-1185">Reference proteome</keyword>
<evidence type="ECO:0000313" key="2">
    <source>
        <dbReference type="EMBL" id="MFB6398599.1"/>
    </source>
</evidence>
<feature type="compositionally biased region" description="Basic and acidic residues" evidence="1">
    <location>
        <begin position="50"/>
        <end position="64"/>
    </location>
</feature>
<sequence>MDTPSTQDTPDPSATRSVPALNGADPRPEPDGTGPAPVSAPPAGQGRPEPPADRPVSDPPDRGTVEASPDTVLPAPAAAAGAATALR</sequence>
<dbReference type="EMBL" id="JBCGDC010000296">
    <property type="protein sequence ID" value="MFB6398599.1"/>
    <property type="molecule type" value="Genomic_DNA"/>
</dbReference>
<comment type="caution">
    <text evidence="2">The sequence shown here is derived from an EMBL/GenBank/DDBJ whole genome shotgun (WGS) entry which is preliminary data.</text>
</comment>
<protein>
    <submittedName>
        <fullName evidence="2">Uncharacterized protein</fullName>
    </submittedName>
</protein>
<organism evidence="2 3">
    <name type="scientific">Polymorphospora lycopeni</name>
    <dbReference type="NCBI Taxonomy" id="3140240"/>
    <lineage>
        <taxon>Bacteria</taxon>
        <taxon>Bacillati</taxon>
        <taxon>Actinomycetota</taxon>
        <taxon>Actinomycetes</taxon>
        <taxon>Micromonosporales</taxon>
        <taxon>Micromonosporaceae</taxon>
        <taxon>Polymorphospora</taxon>
    </lineage>
</organism>